<proteinExistence type="predicted"/>
<evidence type="ECO:0000313" key="2">
    <source>
        <dbReference type="Proteomes" id="UP000663880"/>
    </source>
</evidence>
<evidence type="ECO:0000313" key="1">
    <source>
        <dbReference type="EMBL" id="CAF4844317.1"/>
    </source>
</evidence>
<organism evidence="1 2">
    <name type="scientific">Pieris macdunnoughi</name>
    <dbReference type="NCBI Taxonomy" id="345717"/>
    <lineage>
        <taxon>Eukaryota</taxon>
        <taxon>Metazoa</taxon>
        <taxon>Ecdysozoa</taxon>
        <taxon>Arthropoda</taxon>
        <taxon>Hexapoda</taxon>
        <taxon>Insecta</taxon>
        <taxon>Pterygota</taxon>
        <taxon>Neoptera</taxon>
        <taxon>Endopterygota</taxon>
        <taxon>Lepidoptera</taxon>
        <taxon>Glossata</taxon>
        <taxon>Ditrysia</taxon>
        <taxon>Papilionoidea</taxon>
        <taxon>Pieridae</taxon>
        <taxon>Pierinae</taxon>
        <taxon>Pieris</taxon>
    </lineage>
</organism>
<dbReference type="Proteomes" id="UP000663880">
    <property type="component" value="Unassembled WGS sequence"/>
</dbReference>
<sequence>MAITKLGRSQKFALSAASGCMTATLTAAMEIALEIVPRRPLRTAGLTDCHQTYALRSMEKKPRQYTHSYSKQGDRVSFINCSAAPCDRIANQHIFNRKYHAQMREEEHDQSTLNVLRIYTNGSRTGCDIFSLNLSVNIHIS</sequence>
<keyword evidence="2" id="KW-1185">Reference proteome</keyword>
<reference evidence="1" key="1">
    <citation type="submission" date="2021-02" db="EMBL/GenBank/DDBJ databases">
        <authorList>
            <person name="Steward A R."/>
        </authorList>
    </citation>
    <scope>NUCLEOTIDE SEQUENCE</scope>
</reference>
<gene>
    <name evidence="1" type="ORF">PMACD_LOCUS6479</name>
</gene>
<protein>
    <submittedName>
        <fullName evidence="1">Uncharacterized protein</fullName>
    </submittedName>
</protein>
<dbReference type="AlphaFoldDB" id="A0A821RLC5"/>
<dbReference type="EMBL" id="CAJOBZ010000014">
    <property type="protein sequence ID" value="CAF4844317.1"/>
    <property type="molecule type" value="Genomic_DNA"/>
</dbReference>
<comment type="caution">
    <text evidence="1">The sequence shown here is derived from an EMBL/GenBank/DDBJ whole genome shotgun (WGS) entry which is preliminary data.</text>
</comment>
<accession>A0A821RLC5</accession>
<name>A0A821RLC5_9NEOP</name>